<dbReference type="InterPro" id="IPR021308">
    <property type="entry name" value="GfcB"/>
</dbReference>
<dbReference type="KEGG" id="pvr:PverR02_13000"/>
<gene>
    <name evidence="2" type="ORF">HBO43_13700</name>
</gene>
<dbReference type="Gene3D" id="2.40.360.10">
    <property type="entry name" value="YmcC-like"/>
    <property type="match status" value="1"/>
</dbReference>
<dbReference type="GeneID" id="47556063"/>
<dbReference type="OrthoDB" id="7001949at2"/>
<dbReference type="Pfam" id="PF11102">
    <property type="entry name" value="YjbF"/>
    <property type="match status" value="1"/>
</dbReference>
<dbReference type="Proteomes" id="UP000552560">
    <property type="component" value="Unassembled WGS sequence"/>
</dbReference>
<evidence type="ECO:0000256" key="1">
    <source>
        <dbReference type="SAM" id="SignalP"/>
    </source>
</evidence>
<dbReference type="PROSITE" id="PS51257">
    <property type="entry name" value="PROKAR_LIPOPROTEIN"/>
    <property type="match status" value="1"/>
</dbReference>
<dbReference type="EMBL" id="JAAQWE010000011">
    <property type="protein sequence ID" value="NMX97653.1"/>
    <property type="molecule type" value="Genomic_DNA"/>
</dbReference>
<reference evidence="2 3" key="1">
    <citation type="journal article" date="2020" name="Front. Microbiol.">
        <title>Genetic Organization of the aprX-lipA2 Operon Affects the Proteolytic Potential of Pseudomonas Species in Milk.</title>
        <authorList>
            <person name="Maier C."/>
            <person name="Huptas C."/>
            <person name="von Neubeck M."/>
            <person name="Scherer S."/>
            <person name="Wenning M."/>
            <person name="Lucking G."/>
        </authorList>
    </citation>
    <scope>NUCLEOTIDE SEQUENCE [LARGE SCALE GENOMIC DNA]</scope>
    <source>
        <strain evidence="2 3">WS 4671</strain>
    </source>
</reference>
<dbReference type="AlphaFoldDB" id="A0A0R3B0C6"/>
<organism evidence="2 3">
    <name type="scientific">Pseudomonas veronii</name>
    <dbReference type="NCBI Taxonomy" id="76761"/>
    <lineage>
        <taxon>Bacteria</taxon>
        <taxon>Pseudomonadati</taxon>
        <taxon>Pseudomonadota</taxon>
        <taxon>Gammaproteobacteria</taxon>
        <taxon>Pseudomonadales</taxon>
        <taxon>Pseudomonadaceae</taxon>
        <taxon>Pseudomonas</taxon>
    </lineage>
</organism>
<evidence type="ECO:0000313" key="3">
    <source>
        <dbReference type="Proteomes" id="UP000552560"/>
    </source>
</evidence>
<keyword evidence="1" id="KW-0732">Signal</keyword>
<feature type="chain" id="PRO_5030017301" evidence="1">
    <location>
        <begin position="26"/>
        <end position="219"/>
    </location>
</feature>
<comment type="caution">
    <text evidence="2">The sequence shown here is derived from an EMBL/GenBank/DDBJ whole genome shotgun (WGS) entry which is preliminary data.</text>
</comment>
<feature type="signal peptide" evidence="1">
    <location>
        <begin position="1"/>
        <end position="25"/>
    </location>
</feature>
<dbReference type="InterPro" id="IPR023373">
    <property type="entry name" value="YmcC_sf"/>
</dbReference>
<keyword evidence="2" id="KW-0449">Lipoprotein</keyword>
<evidence type="ECO:0000313" key="2">
    <source>
        <dbReference type="EMBL" id="NMX97653.1"/>
    </source>
</evidence>
<accession>A0A0R3B0C6</accession>
<dbReference type="SUPFAM" id="SSF159270">
    <property type="entry name" value="YmcC-like"/>
    <property type="match status" value="1"/>
</dbReference>
<protein>
    <submittedName>
        <fullName evidence="2">YjbF family lipoprotein</fullName>
    </submittedName>
</protein>
<sequence>MNSVKTGIYVCLAWLLCGCNPLMQASLDTFKAAVVGPAPLVLSQAQVDAVPFPQIKVTTVSSEGVMALIRQRDDLQFWVASGKQVLLMRDGLVVRTVGLGTDLDGTRWQGQSPFQQGLHRVPDGYRSSRQIDLVDGYRVGITVTSRLTREGMETLEILDKPYTLLRVDEDIEAEALGFRARNRYWVDPTDGFIVQSEQHLSPRLTLKITQLQPARKEAR</sequence>
<proteinExistence type="predicted"/>
<dbReference type="RefSeq" id="WP_046383827.1">
    <property type="nucleotide sequence ID" value="NZ_CP018420.1"/>
</dbReference>
<name>A0A0R3B0C6_PSEVE</name>